<organism evidence="8 9">
    <name type="scientific">Pseudobacter ginsenosidimutans</name>
    <dbReference type="NCBI Taxonomy" id="661488"/>
    <lineage>
        <taxon>Bacteria</taxon>
        <taxon>Pseudomonadati</taxon>
        <taxon>Bacteroidota</taxon>
        <taxon>Chitinophagia</taxon>
        <taxon>Chitinophagales</taxon>
        <taxon>Chitinophagaceae</taxon>
        <taxon>Pseudobacter</taxon>
    </lineage>
</organism>
<feature type="transmembrane region" description="Helical" evidence="7">
    <location>
        <begin position="49"/>
        <end position="73"/>
    </location>
</feature>
<dbReference type="InterPro" id="IPR018212">
    <property type="entry name" value="Na/solute_symporter_CS"/>
</dbReference>
<sequence length="539" mass="59544">MFDQLKISWIDLMIILAYLVLILVVGILSIRKDKMNSNNYFLAGRSLNWLLIGCALFASNISTIHMVGLASAGFSDGIVQGNFEWMAVFILIILGLVFAPFYFRNKISTLPEFLEKRFNGTARTLLAIFGIIGALFMHIGISLYAGSVVFENFFGVDKWTSIIIISIITGIYTVYGGLKSVVITETIQTVILLVGAFFLVGYGIHALNENGIHSWADFQQATKPNQLSLLQTSEQNPKLPWYSILLGYPVIGIWYWCADQTIVQRVLGAKSLEDARKGPLFAGVLKVLPVFLMVFPGIMAYILFRNEIHNPNDALPVMITRLLPVGLIGLFSASLLAALMSSIASALNSAATLVSIDICKRRNPDMSDQRQVMIGKITAVVVMILSIAWCPMIERFISIFDAINQILAVLSPPIAAVFVLGVCWKRGNHQGAVSSMVAGIVAGVLVFLLDFPIIGNQKMITDVLGIPYMMQCWWLFVFCCLVFVIVSKLTPPPPPEKVQNYTLASPLSFLYGKLTGIGDARIISLFLLLLMAVLYFIFR</sequence>
<evidence type="ECO:0000256" key="5">
    <source>
        <dbReference type="ARBA" id="ARBA00023136"/>
    </source>
</evidence>
<dbReference type="InterPro" id="IPR038377">
    <property type="entry name" value="Na/Glc_symporter_sf"/>
</dbReference>
<reference evidence="8 9" key="1">
    <citation type="submission" date="2019-02" db="EMBL/GenBank/DDBJ databases">
        <title>Genomic Encyclopedia of Type Strains, Phase IV (KMG-IV): sequencing the most valuable type-strain genomes for metagenomic binning, comparative biology and taxonomic classification.</title>
        <authorList>
            <person name="Goeker M."/>
        </authorList>
    </citation>
    <scope>NUCLEOTIDE SEQUENCE [LARGE SCALE GENOMIC DNA]</scope>
    <source>
        <strain evidence="8 9">DSM 18116</strain>
    </source>
</reference>
<dbReference type="Gene3D" id="1.20.1730.10">
    <property type="entry name" value="Sodium/glucose cotransporter"/>
    <property type="match status" value="1"/>
</dbReference>
<feature type="transmembrane region" description="Helical" evidence="7">
    <location>
        <begin position="323"/>
        <end position="356"/>
    </location>
</feature>
<feature type="transmembrane region" description="Helical" evidence="7">
    <location>
        <begin position="377"/>
        <end position="397"/>
    </location>
</feature>
<dbReference type="NCBIfam" id="TIGR00813">
    <property type="entry name" value="sss"/>
    <property type="match status" value="1"/>
</dbReference>
<name>A0A4Q7M9M3_9BACT</name>
<dbReference type="RefSeq" id="WP_130544476.1">
    <property type="nucleotide sequence ID" value="NZ_CP042431.1"/>
</dbReference>
<evidence type="ECO:0000256" key="1">
    <source>
        <dbReference type="ARBA" id="ARBA00004141"/>
    </source>
</evidence>
<evidence type="ECO:0000256" key="6">
    <source>
        <dbReference type="RuleBase" id="RU362091"/>
    </source>
</evidence>
<evidence type="ECO:0000256" key="3">
    <source>
        <dbReference type="ARBA" id="ARBA00022692"/>
    </source>
</evidence>
<evidence type="ECO:0000256" key="2">
    <source>
        <dbReference type="ARBA" id="ARBA00006434"/>
    </source>
</evidence>
<feature type="transmembrane region" description="Helical" evidence="7">
    <location>
        <begin position="520"/>
        <end position="538"/>
    </location>
</feature>
<feature type="transmembrane region" description="Helical" evidence="7">
    <location>
        <begin position="190"/>
        <end position="207"/>
    </location>
</feature>
<comment type="similarity">
    <text evidence="2 6">Belongs to the sodium:solute symporter (SSF) (TC 2.A.21) family.</text>
</comment>
<feature type="transmembrane region" description="Helical" evidence="7">
    <location>
        <begin position="466"/>
        <end position="486"/>
    </location>
</feature>
<evidence type="ECO:0000313" key="9">
    <source>
        <dbReference type="Proteomes" id="UP000293874"/>
    </source>
</evidence>
<feature type="transmembrane region" description="Helical" evidence="7">
    <location>
        <begin position="436"/>
        <end position="454"/>
    </location>
</feature>
<accession>A0A4Q7M9M3</accession>
<dbReference type="Pfam" id="PF00474">
    <property type="entry name" value="SSF"/>
    <property type="match status" value="1"/>
</dbReference>
<dbReference type="CDD" id="cd10329">
    <property type="entry name" value="SLC5sbd_SGLT1-like"/>
    <property type="match status" value="1"/>
</dbReference>
<keyword evidence="3 7" id="KW-0812">Transmembrane</keyword>
<evidence type="ECO:0000313" key="8">
    <source>
        <dbReference type="EMBL" id="RZS63903.1"/>
    </source>
</evidence>
<proteinExistence type="inferred from homology"/>
<comment type="caution">
    <text evidence="8">The sequence shown here is derived from an EMBL/GenBank/DDBJ whole genome shotgun (WGS) entry which is preliminary data.</text>
</comment>
<evidence type="ECO:0000256" key="4">
    <source>
        <dbReference type="ARBA" id="ARBA00022989"/>
    </source>
</evidence>
<dbReference type="PROSITE" id="PS50283">
    <property type="entry name" value="NA_SOLUT_SYMP_3"/>
    <property type="match status" value="1"/>
</dbReference>
<dbReference type="EMBL" id="SGXA01000007">
    <property type="protein sequence ID" value="RZS63903.1"/>
    <property type="molecule type" value="Genomic_DNA"/>
</dbReference>
<feature type="transmembrane region" description="Helical" evidence="7">
    <location>
        <begin position="85"/>
        <end position="103"/>
    </location>
</feature>
<dbReference type="AlphaFoldDB" id="A0A4Q7M9M3"/>
<dbReference type="GO" id="GO:0005886">
    <property type="term" value="C:plasma membrane"/>
    <property type="evidence" value="ECO:0007669"/>
    <property type="project" value="TreeGrafter"/>
</dbReference>
<dbReference type="OrthoDB" id="9814523at2"/>
<dbReference type="PANTHER" id="PTHR11819:SF195">
    <property type="entry name" value="SODIUM_GLUCOSE COTRANSPORTER 4"/>
    <property type="match status" value="1"/>
</dbReference>
<feature type="transmembrane region" description="Helical" evidence="7">
    <location>
        <begin position="6"/>
        <end position="28"/>
    </location>
</feature>
<feature type="transmembrane region" description="Helical" evidence="7">
    <location>
        <begin position="279"/>
        <end position="303"/>
    </location>
</feature>
<keyword evidence="5 7" id="KW-0472">Membrane</keyword>
<comment type="subcellular location">
    <subcellularLocation>
        <location evidence="1">Membrane</location>
        <topology evidence="1">Multi-pass membrane protein</topology>
    </subcellularLocation>
</comment>
<keyword evidence="9" id="KW-1185">Reference proteome</keyword>
<keyword evidence="4 7" id="KW-1133">Transmembrane helix</keyword>
<dbReference type="GO" id="GO:0005412">
    <property type="term" value="F:D-glucose:sodium symporter activity"/>
    <property type="evidence" value="ECO:0007669"/>
    <property type="project" value="TreeGrafter"/>
</dbReference>
<feature type="transmembrane region" description="Helical" evidence="7">
    <location>
        <begin position="403"/>
        <end position="424"/>
    </location>
</feature>
<feature type="transmembrane region" description="Helical" evidence="7">
    <location>
        <begin position="159"/>
        <end position="178"/>
    </location>
</feature>
<evidence type="ECO:0000256" key="7">
    <source>
        <dbReference type="SAM" id="Phobius"/>
    </source>
</evidence>
<dbReference type="Proteomes" id="UP000293874">
    <property type="component" value="Unassembled WGS sequence"/>
</dbReference>
<feature type="transmembrane region" description="Helical" evidence="7">
    <location>
        <begin position="124"/>
        <end position="147"/>
    </location>
</feature>
<gene>
    <name evidence="8" type="ORF">EV199_6001</name>
</gene>
<dbReference type="PROSITE" id="PS00457">
    <property type="entry name" value="NA_SOLUT_SYMP_2"/>
    <property type="match status" value="1"/>
</dbReference>
<dbReference type="PANTHER" id="PTHR11819">
    <property type="entry name" value="SOLUTE CARRIER FAMILY 5"/>
    <property type="match status" value="1"/>
</dbReference>
<feature type="transmembrane region" description="Helical" evidence="7">
    <location>
        <begin position="239"/>
        <end position="258"/>
    </location>
</feature>
<dbReference type="InterPro" id="IPR001734">
    <property type="entry name" value="Na/solute_symporter"/>
</dbReference>
<protein>
    <submittedName>
        <fullName evidence="8">SSS family solute:Na+ symporter</fullName>
    </submittedName>
</protein>